<dbReference type="OrthoDB" id="2139939at2759"/>
<feature type="compositionally biased region" description="Basic residues" evidence="1">
    <location>
        <begin position="114"/>
        <end position="124"/>
    </location>
</feature>
<feature type="compositionally biased region" description="Basic and acidic residues" evidence="1">
    <location>
        <begin position="81"/>
        <end position="99"/>
    </location>
</feature>
<dbReference type="PANTHER" id="PTHR34117">
    <property type="entry name" value="STYLE CELL-CYCLE INHIBITOR 1"/>
    <property type="match status" value="1"/>
</dbReference>
<evidence type="ECO:0000256" key="2">
    <source>
        <dbReference type="SAM" id="SignalP"/>
    </source>
</evidence>
<comment type="caution">
    <text evidence="3">The sequence shown here is derived from an EMBL/GenBank/DDBJ whole genome shotgun (WGS) entry which is preliminary data.</text>
</comment>
<evidence type="ECO:0000313" key="3">
    <source>
        <dbReference type="EMBL" id="KAG6508796.1"/>
    </source>
</evidence>
<dbReference type="Proteomes" id="UP000734854">
    <property type="component" value="Unassembled WGS sequence"/>
</dbReference>
<organism evidence="3 4">
    <name type="scientific">Zingiber officinale</name>
    <name type="common">Ginger</name>
    <name type="synonym">Amomum zingiber</name>
    <dbReference type="NCBI Taxonomy" id="94328"/>
    <lineage>
        <taxon>Eukaryota</taxon>
        <taxon>Viridiplantae</taxon>
        <taxon>Streptophyta</taxon>
        <taxon>Embryophyta</taxon>
        <taxon>Tracheophyta</taxon>
        <taxon>Spermatophyta</taxon>
        <taxon>Magnoliopsida</taxon>
        <taxon>Liliopsida</taxon>
        <taxon>Zingiberales</taxon>
        <taxon>Zingiberaceae</taxon>
        <taxon>Zingiber</taxon>
    </lineage>
</organism>
<protein>
    <submittedName>
        <fullName evidence="3">Uncharacterized protein</fullName>
    </submittedName>
</protein>
<feature type="signal peptide" evidence="2">
    <location>
        <begin position="1"/>
        <end position="22"/>
    </location>
</feature>
<reference evidence="3 4" key="1">
    <citation type="submission" date="2020-08" db="EMBL/GenBank/DDBJ databases">
        <title>Plant Genome Project.</title>
        <authorList>
            <person name="Zhang R.-G."/>
        </authorList>
    </citation>
    <scope>NUCLEOTIDE SEQUENCE [LARGE SCALE GENOMIC DNA]</scope>
    <source>
        <tissue evidence="3">Rhizome</tissue>
    </source>
</reference>
<feature type="chain" id="PRO_5035328053" evidence="2">
    <location>
        <begin position="23"/>
        <end position="205"/>
    </location>
</feature>
<sequence>MPVLDPHLLLLIRLTWVGLSISEKIRAASTPALFDGSEMVNDTGSEEKSRRLHRRRSLSPSPLPSDSRDGEERSRKHRKRDGQERKIRKDESSSKEKKRDKSHKHSRSGDGKGKKSKEKHKRSKKDSDSFEELSKDDYFSKSNEFATWLKEKRGIYFSDLTSDKAREIFISFVKEWNKGKLQPQYYKGISTGPRTAHNWKIKLDE</sequence>
<dbReference type="PANTHER" id="PTHR34117:SF1">
    <property type="entry name" value="STYLE CELL-CYCLE INHIBITOR 1"/>
    <property type="match status" value="1"/>
</dbReference>
<evidence type="ECO:0000256" key="1">
    <source>
        <dbReference type="SAM" id="MobiDB-lite"/>
    </source>
</evidence>
<proteinExistence type="predicted"/>
<accession>A0A8J5GJ84</accession>
<name>A0A8J5GJ84_ZINOF</name>
<keyword evidence="4" id="KW-1185">Reference proteome</keyword>
<dbReference type="InterPro" id="IPR044688">
    <property type="entry name" value="SCI-1-like"/>
</dbReference>
<feature type="region of interest" description="Disordered" evidence="1">
    <location>
        <begin position="35"/>
        <end position="133"/>
    </location>
</feature>
<dbReference type="EMBL" id="JACMSC010000009">
    <property type="protein sequence ID" value="KAG6508796.1"/>
    <property type="molecule type" value="Genomic_DNA"/>
</dbReference>
<keyword evidence="2" id="KW-0732">Signal</keyword>
<evidence type="ECO:0000313" key="4">
    <source>
        <dbReference type="Proteomes" id="UP000734854"/>
    </source>
</evidence>
<gene>
    <name evidence="3" type="ORF">ZIOFF_034177</name>
</gene>
<dbReference type="AlphaFoldDB" id="A0A8J5GJ84"/>